<dbReference type="PANTHER" id="PTHR48100:SF1">
    <property type="entry name" value="HISTIDINE PHOSPHATASE FAMILY PROTEIN-RELATED"/>
    <property type="match status" value="1"/>
</dbReference>
<feature type="binding site" evidence="2">
    <location>
        <position position="57"/>
    </location>
    <ligand>
        <name>substrate</name>
    </ligand>
</feature>
<dbReference type="InterPro" id="IPR029033">
    <property type="entry name" value="His_PPase_superfam"/>
</dbReference>
<gene>
    <name evidence="3" type="ORF">DHV72_04680</name>
</gene>
<dbReference type="CDD" id="cd07067">
    <property type="entry name" value="HP_PGM_like"/>
    <property type="match status" value="1"/>
</dbReference>
<protein>
    <submittedName>
        <fullName evidence="3">Histidine phosphatase family protein</fullName>
    </submittedName>
</protein>
<evidence type="ECO:0000256" key="1">
    <source>
        <dbReference type="PIRSR" id="PIRSR613078-1"/>
    </source>
</evidence>
<dbReference type="PANTHER" id="PTHR48100">
    <property type="entry name" value="BROAD-SPECIFICITY PHOSPHATASE YOR283W-RELATED"/>
    <property type="match status" value="1"/>
</dbReference>
<proteinExistence type="predicted"/>
<dbReference type="SMART" id="SM00855">
    <property type="entry name" value="PGAM"/>
    <property type="match status" value="1"/>
</dbReference>
<dbReference type="EMBL" id="DPSM01000009">
    <property type="protein sequence ID" value="HCJ99303.1"/>
    <property type="molecule type" value="Genomic_DNA"/>
</dbReference>
<evidence type="ECO:0000313" key="3">
    <source>
        <dbReference type="EMBL" id="HCJ99303.1"/>
    </source>
</evidence>
<dbReference type="AlphaFoldDB" id="A0A9C7QV18"/>
<accession>A0A9C7QV18</accession>
<evidence type="ECO:0000256" key="2">
    <source>
        <dbReference type="PIRSR" id="PIRSR613078-2"/>
    </source>
</evidence>
<dbReference type="RefSeq" id="WP_261163586.1">
    <property type="nucleotide sequence ID" value="NZ_CAMIRB010000007.1"/>
</dbReference>
<dbReference type="InterPro" id="IPR013078">
    <property type="entry name" value="His_Pase_superF_clade-1"/>
</dbReference>
<dbReference type="InterPro" id="IPR050275">
    <property type="entry name" value="PGM_Phosphatase"/>
</dbReference>
<dbReference type="GO" id="GO:0016791">
    <property type="term" value="F:phosphatase activity"/>
    <property type="evidence" value="ECO:0007669"/>
    <property type="project" value="TreeGrafter"/>
</dbReference>
<organism evidence="3 4">
    <name type="scientific">Serratia grimesii</name>
    <dbReference type="NCBI Taxonomy" id="82995"/>
    <lineage>
        <taxon>Bacteria</taxon>
        <taxon>Pseudomonadati</taxon>
        <taxon>Pseudomonadota</taxon>
        <taxon>Gammaproteobacteria</taxon>
        <taxon>Enterobacterales</taxon>
        <taxon>Yersiniaceae</taxon>
        <taxon>Serratia</taxon>
    </lineage>
</organism>
<feature type="active site" description="Tele-phosphohistidine intermediate" evidence="1">
    <location>
        <position position="8"/>
    </location>
</feature>
<evidence type="ECO:0000313" key="4">
    <source>
        <dbReference type="Proteomes" id="UP000262210"/>
    </source>
</evidence>
<feature type="active site" description="Proton donor/acceptor" evidence="1">
    <location>
        <position position="81"/>
    </location>
</feature>
<dbReference type="GO" id="GO:0005737">
    <property type="term" value="C:cytoplasm"/>
    <property type="evidence" value="ECO:0007669"/>
    <property type="project" value="TreeGrafter"/>
</dbReference>
<dbReference type="Gene3D" id="3.40.50.1240">
    <property type="entry name" value="Phosphoglycerate mutase-like"/>
    <property type="match status" value="1"/>
</dbReference>
<dbReference type="Proteomes" id="UP000262210">
    <property type="component" value="Unassembled WGS sequence"/>
</dbReference>
<dbReference type="Pfam" id="PF00300">
    <property type="entry name" value="His_Phos_1"/>
    <property type="match status" value="1"/>
</dbReference>
<feature type="binding site" evidence="2">
    <location>
        <begin position="7"/>
        <end position="14"/>
    </location>
    <ligand>
        <name>substrate</name>
    </ligand>
</feature>
<comment type="caution">
    <text evidence="3">The sequence shown here is derived from an EMBL/GenBank/DDBJ whole genome shotgun (WGS) entry which is preliminary data.</text>
</comment>
<reference evidence="3 4" key="1">
    <citation type="journal article" date="2018" name="Nat. Biotechnol.">
        <title>A standardized bacterial taxonomy based on genome phylogeny substantially revises the tree of life.</title>
        <authorList>
            <person name="Parks D.H."/>
            <person name="Chuvochina M."/>
            <person name="Waite D.W."/>
            <person name="Rinke C."/>
            <person name="Skarshewski A."/>
            <person name="Chaumeil P.A."/>
            <person name="Hugenholtz P."/>
        </authorList>
    </citation>
    <scope>NUCLEOTIDE SEQUENCE [LARGE SCALE GENOMIC DNA]</scope>
    <source>
        <strain evidence="3">UBA11264</strain>
    </source>
</reference>
<name>A0A9C7QV18_9GAMM</name>
<dbReference type="SUPFAM" id="SSF53254">
    <property type="entry name" value="Phosphoglycerate mutase-like"/>
    <property type="match status" value="1"/>
</dbReference>
<sequence length="204" mass="22941">MRFIVLRHAESQWNSEGIIQGRMDSPLTPKGYRQITALCSALQTMPVSLVISSPSGRARMTAQSLAAQFNCPCQTDERLQEQSFGRLEGLSYAQALRDYPDATQRFFSGELGEWEPEGESTREVARRMVSYLLSLSADHHNKTFCLVTHGRALQALIWTLKGEASPDDLRKYSHQNCSYTIVDVNDCGFVLVNWGIATHLLTLR</sequence>